<dbReference type="Proteomes" id="UP000295707">
    <property type="component" value="Unassembled WGS sequence"/>
</dbReference>
<evidence type="ECO:0000313" key="3">
    <source>
        <dbReference type="Proteomes" id="UP000295707"/>
    </source>
</evidence>
<evidence type="ECO:0000256" key="1">
    <source>
        <dbReference type="SAM" id="MobiDB-lite"/>
    </source>
</evidence>
<keyword evidence="3" id="KW-1185">Reference proteome</keyword>
<reference evidence="2 3" key="1">
    <citation type="submission" date="2019-03" db="EMBL/GenBank/DDBJ databases">
        <title>Genomic Encyclopedia of Type Strains, Phase IV (KMG-IV): sequencing the most valuable type-strain genomes for metagenomic binning, comparative biology and taxonomic classification.</title>
        <authorList>
            <person name="Goeker M."/>
        </authorList>
    </citation>
    <scope>NUCLEOTIDE SEQUENCE [LARGE SCALE GENOMIC DNA]</scope>
    <source>
        <strain evidence="2 3">DSM 19610</strain>
    </source>
</reference>
<organism evidence="2 3">
    <name type="scientific">Thiogranum longum</name>
    <dbReference type="NCBI Taxonomy" id="1537524"/>
    <lineage>
        <taxon>Bacteria</taxon>
        <taxon>Pseudomonadati</taxon>
        <taxon>Pseudomonadota</taxon>
        <taxon>Gammaproteobacteria</taxon>
        <taxon>Chromatiales</taxon>
        <taxon>Ectothiorhodospiraceae</taxon>
        <taxon>Thiogranum</taxon>
    </lineage>
</organism>
<feature type="compositionally biased region" description="Polar residues" evidence="1">
    <location>
        <begin position="94"/>
        <end position="103"/>
    </location>
</feature>
<comment type="caution">
    <text evidence="2">The sequence shown here is derived from an EMBL/GenBank/DDBJ whole genome shotgun (WGS) entry which is preliminary data.</text>
</comment>
<gene>
    <name evidence="2" type="ORF">DFR30_2598</name>
</gene>
<evidence type="ECO:0000313" key="2">
    <source>
        <dbReference type="EMBL" id="TCK19288.1"/>
    </source>
</evidence>
<dbReference type="RefSeq" id="WP_132973824.1">
    <property type="nucleotide sequence ID" value="NZ_SMFX01000001.1"/>
</dbReference>
<dbReference type="EMBL" id="SMFX01000001">
    <property type="protein sequence ID" value="TCK19288.1"/>
    <property type="molecule type" value="Genomic_DNA"/>
</dbReference>
<proteinExistence type="predicted"/>
<dbReference type="AlphaFoldDB" id="A0A4R1HCV2"/>
<name>A0A4R1HCV2_9GAMM</name>
<accession>A0A4R1HCV2</accession>
<sequence length="162" mass="17388">MKQFLMYGAAVVLFASVVIAYRYIQQQQQTDEHVVQSAEEGSKVPSVPDVERVLVQPGAAESASDDIAGQADGSPATGNEAAANAPVDEPPPSLQTGSVQYTAPPNPGAASLGEFEQHFQKQLNRMPPEERDAAELSRRMQRDYKDSRSSLADAVNKSKSGQ</sequence>
<protein>
    <submittedName>
        <fullName evidence="2">Uncharacterized protein</fullName>
    </submittedName>
</protein>
<feature type="region of interest" description="Disordered" evidence="1">
    <location>
        <begin position="54"/>
        <end position="162"/>
    </location>
</feature>
<feature type="compositionally biased region" description="Basic and acidic residues" evidence="1">
    <location>
        <begin position="127"/>
        <end position="148"/>
    </location>
</feature>